<organism evidence="2 3">
    <name type="scientific">Vibrio algicola</name>
    <dbReference type="NCBI Taxonomy" id="2662262"/>
    <lineage>
        <taxon>Bacteria</taxon>
        <taxon>Pseudomonadati</taxon>
        <taxon>Pseudomonadota</taxon>
        <taxon>Gammaproteobacteria</taxon>
        <taxon>Vibrionales</taxon>
        <taxon>Vibrionaceae</taxon>
        <taxon>Vibrio</taxon>
    </lineage>
</organism>
<accession>A0A5Q0THL7</accession>
<dbReference type="InterPro" id="IPR036249">
    <property type="entry name" value="Thioredoxin-like_sf"/>
</dbReference>
<dbReference type="EMBL" id="CP045700">
    <property type="protein sequence ID" value="QGA66668.1"/>
    <property type="molecule type" value="Genomic_DNA"/>
</dbReference>
<sequence>MTISTQGLALYHFESCPYCQKVRRAVAELGLDLELRDIRKNPDFQDEKVAATGKTQVPCLRIEKSDGVTWLYESDAVVDYLKAL</sequence>
<dbReference type="InterPro" id="IPR004045">
    <property type="entry name" value="Glutathione_S-Trfase_N"/>
</dbReference>
<evidence type="ECO:0000313" key="3">
    <source>
        <dbReference type="Proteomes" id="UP000348942"/>
    </source>
</evidence>
<dbReference type="PROSITE" id="PS50404">
    <property type="entry name" value="GST_NTER"/>
    <property type="match status" value="1"/>
</dbReference>
<keyword evidence="3" id="KW-1185">Reference proteome</keyword>
<gene>
    <name evidence="2" type="ORF">GFB47_14805</name>
</gene>
<dbReference type="Proteomes" id="UP000348942">
    <property type="component" value="Chromosome 2"/>
</dbReference>
<dbReference type="InterPro" id="IPR011767">
    <property type="entry name" value="GLR_AS"/>
</dbReference>
<evidence type="ECO:0000313" key="2">
    <source>
        <dbReference type="EMBL" id="QGA66668.1"/>
    </source>
</evidence>
<dbReference type="Pfam" id="PF13417">
    <property type="entry name" value="GST_N_3"/>
    <property type="match status" value="1"/>
</dbReference>
<evidence type="ECO:0000259" key="1">
    <source>
        <dbReference type="PROSITE" id="PS50404"/>
    </source>
</evidence>
<dbReference type="Gene3D" id="3.40.30.10">
    <property type="entry name" value="Glutaredoxin"/>
    <property type="match status" value="1"/>
</dbReference>
<dbReference type="RefSeq" id="WP_153448801.1">
    <property type="nucleotide sequence ID" value="NZ_CP045700.1"/>
</dbReference>
<dbReference type="AlphaFoldDB" id="A0A5Q0THL7"/>
<proteinExistence type="predicted"/>
<dbReference type="PROSITE" id="PS00195">
    <property type="entry name" value="GLUTAREDOXIN_1"/>
    <property type="match status" value="1"/>
</dbReference>
<name>A0A5Q0THL7_9VIBR</name>
<reference evidence="2 3" key="1">
    <citation type="submission" date="2019-10" db="EMBL/GenBank/DDBJ databases">
        <title>Vibrio sp. nov., isolated from Coralline algae surface.</title>
        <authorList>
            <person name="Geng Y."/>
            <person name="Zhang X."/>
        </authorList>
    </citation>
    <scope>NUCLEOTIDE SEQUENCE [LARGE SCALE GENOMIC DNA]</scope>
    <source>
        <strain evidence="2 3">SM1977</strain>
    </source>
</reference>
<feature type="domain" description="GST N-terminal" evidence="1">
    <location>
        <begin position="6"/>
        <end position="84"/>
    </location>
</feature>
<dbReference type="SUPFAM" id="SSF52833">
    <property type="entry name" value="Thioredoxin-like"/>
    <property type="match status" value="1"/>
</dbReference>
<protein>
    <submittedName>
        <fullName evidence="2">Glutaredoxin</fullName>
    </submittedName>
</protein>
<dbReference type="PROSITE" id="PS51354">
    <property type="entry name" value="GLUTAREDOXIN_2"/>
    <property type="match status" value="1"/>
</dbReference>